<organism evidence="12 13">
    <name type="scientific">Alteromonas hispanica</name>
    <dbReference type="NCBI Taxonomy" id="315421"/>
    <lineage>
        <taxon>Bacteria</taxon>
        <taxon>Pseudomonadati</taxon>
        <taxon>Pseudomonadota</taxon>
        <taxon>Gammaproteobacteria</taxon>
        <taxon>Alteromonadales</taxon>
        <taxon>Alteromonadaceae</taxon>
        <taxon>Alteromonas/Salinimonas group</taxon>
        <taxon>Alteromonas</taxon>
    </lineage>
</organism>
<feature type="domain" description="PPIase FKBP-type" evidence="11">
    <location>
        <begin position="6"/>
        <end position="91"/>
    </location>
</feature>
<reference evidence="12 13" key="1">
    <citation type="submission" date="2020-01" db="EMBL/GenBank/DDBJ databases">
        <title>Genomes of bacteria type strains.</title>
        <authorList>
            <person name="Chen J."/>
            <person name="Zhu S."/>
            <person name="Yang J."/>
        </authorList>
    </citation>
    <scope>NUCLEOTIDE SEQUENCE [LARGE SCALE GENOMIC DNA]</scope>
    <source>
        <strain evidence="12 13">LMG 22958</strain>
    </source>
</reference>
<accession>A0A6L9MTH2</accession>
<dbReference type="EMBL" id="JAAAWP010000004">
    <property type="protein sequence ID" value="NDW21488.1"/>
    <property type="molecule type" value="Genomic_DNA"/>
</dbReference>
<name>A0A6L9MTH2_9ALTE</name>
<dbReference type="GO" id="GO:0042026">
    <property type="term" value="P:protein refolding"/>
    <property type="evidence" value="ECO:0007669"/>
    <property type="project" value="UniProtKB-ARBA"/>
</dbReference>
<dbReference type="SUPFAM" id="SSF54534">
    <property type="entry name" value="FKBP-like"/>
    <property type="match status" value="1"/>
</dbReference>
<dbReference type="InterPro" id="IPR046357">
    <property type="entry name" value="PPIase_dom_sf"/>
</dbReference>
<dbReference type="RefSeq" id="WP_163111491.1">
    <property type="nucleotide sequence ID" value="NZ_JAAAWP010000004.1"/>
</dbReference>
<comment type="catalytic activity">
    <reaction evidence="1 9 10">
        <text>[protein]-peptidylproline (omega=180) = [protein]-peptidylproline (omega=0)</text>
        <dbReference type="Rhea" id="RHEA:16237"/>
        <dbReference type="Rhea" id="RHEA-COMP:10747"/>
        <dbReference type="Rhea" id="RHEA-COMP:10748"/>
        <dbReference type="ChEBI" id="CHEBI:83833"/>
        <dbReference type="ChEBI" id="CHEBI:83834"/>
        <dbReference type="EC" id="5.2.1.8"/>
    </reaction>
</comment>
<evidence type="ECO:0000256" key="10">
    <source>
        <dbReference type="RuleBase" id="RU003915"/>
    </source>
</evidence>
<dbReference type="Gene3D" id="3.10.50.40">
    <property type="match status" value="1"/>
</dbReference>
<evidence type="ECO:0000256" key="1">
    <source>
        <dbReference type="ARBA" id="ARBA00000971"/>
    </source>
</evidence>
<dbReference type="PANTHER" id="PTHR47861:SF3">
    <property type="entry name" value="FKBP-TYPE PEPTIDYL-PROLYL CIS-TRANS ISOMERASE SLYD"/>
    <property type="match status" value="1"/>
</dbReference>
<sequence>MTITSDSVVTLHYTVSTEDGTTLDSSEGKEPLVVLLGQRFLIEGLEDALIGKEKDESFNVSVAPEKAYGERIDELVQTVPRSMFEGTEVEVGMSFRATTPQGEQSVIIIETTDDEVVVDGNHPLAGIPLTFDVNVVDIREPTAEEREHGHVHGPAGCGHDH</sequence>
<keyword evidence="7 9" id="KW-0413">Isomerase</keyword>
<evidence type="ECO:0000256" key="3">
    <source>
        <dbReference type="ARBA" id="ARBA00006577"/>
    </source>
</evidence>
<gene>
    <name evidence="12" type="ORF">GTW09_08150</name>
</gene>
<proteinExistence type="inferred from homology"/>
<dbReference type="AlphaFoldDB" id="A0A6L9MTH2"/>
<keyword evidence="5 9" id="KW-0697">Rotamase</keyword>
<dbReference type="InterPro" id="IPR001179">
    <property type="entry name" value="PPIase_FKBP_dom"/>
</dbReference>
<evidence type="ECO:0000256" key="2">
    <source>
        <dbReference type="ARBA" id="ARBA00004496"/>
    </source>
</evidence>
<evidence type="ECO:0000313" key="12">
    <source>
        <dbReference type="EMBL" id="NDW21488.1"/>
    </source>
</evidence>
<comment type="subcellular location">
    <subcellularLocation>
        <location evidence="2">Cytoplasm</location>
    </subcellularLocation>
</comment>
<dbReference type="EC" id="5.2.1.8" evidence="10"/>
<evidence type="ECO:0000256" key="6">
    <source>
        <dbReference type="ARBA" id="ARBA00023186"/>
    </source>
</evidence>
<keyword evidence="6" id="KW-0143">Chaperone</keyword>
<evidence type="ECO:0000313" key="13">
    <source>
        <dbReference type="Proteomes" id="UP000478837"/>
    </source>
</evidence>
<evidence type="ECO:0000256" key="9">
    <source>
        <dbReference type="PROSITE-ProRule" id="PRU00277"/>
    </source>
</evidence>
<evidence type="ECO:0000256" key="4">
    <source>
        <dbReference type="ARBA" id="ARBA00022490"/>
    </source>
</evidence>
<evidence type="ECO:0000256" key="7">
    <source>
        <dbReference type="ARBA" id="ARBA00023235"/>
    </source>
</evidence>
<dbReference type="Pfam" id="PF00254">
    <property type="entry name" value="FKBP_C"/>
    <property type="match status" value="1"/>
</dbReference>
<dbReference type="PROSITE" id="PS50059">
    <property type="entry name" value="FKBP_PPIASE"/>
    <property type="match status" value="1"/>
</dbReference>
<dbReference type="GO" id="GO:0005737">
    <property type="term" value="C:cytoplasm"/>
    <property type="evidence" value="ECO:0007669"/>
    <property type="project" value="UniProtKB-SubCell"/>
</dbReference>
<keyword evidence="4" id="KW-0963">Cytoplasm</keyword>
<evidence type="ECO:0000256" key="5">
    <source>
        <dbReference type="ARBA" id="ARBA00023110"/>
    </source>
</evidence>
<evidence type="ECO:0000256" key="8">
    <source>
        <dbReference type="ARBA" id="ARBA00037071"/>
    </source>
</evidence>
<dbReference type="Proteomes" id="UP000478837">
    <property type="component" value="Unassembled WGS sequence"/>
</dbReference>
<comment type="function">
    <text evidence="8">Also involved in hydrogenase metallocenter assembly, probably by participating in the nickel insertion step. This function in hydrogenase biosynthesis requires chaperone activity and the presence of the metal-binding domain, but not PPIase activity.</text>
</comment>
<dbReference type="GO" id="GO:0003755">
    <property type="term" value="F:peptidyl-prolyl cis-trans isomerase activity"/>
    <property type="evidence" value="ECO:0007669"/>
    <property type="project" value="UniProtKB-UniRule"/>
</dbReference>
<protein>
    <recommendedName>
        <fullName evidence="10">Peptidyl-prolyl cis-trans isomerase</fullName>
        <ecNumber evidence="10">5.2.1.8</ecNumber>
    </recommendedName>
</protein>
<evidence type="ECO:0000259" key="11">
    <source>
        <dbReference type="PROSITE" id="PS50059"/>
    </source>
</evidence>
<keyword evidence="13" id="KW-1185">Reference proteome</keyword>
<comment type="similarity">
    <text evidence="3 10">Belongs to the FKBP-type PPIase family.</text>
</comment>
<comment type="caution">
    <text evidence="12">The sequence shown here is derived from an EMBL/GenBank/DDBJ whole genome shotgun (WGS) entry which is preliminary data.</text>
</comment>
<dbReference type="PANTHER" id="PTHR47861">
    <property type="entry name" value="FKBP-TYPE PEPTIDYL-PROLYL CIS-TRANS ISOMERASE SLYD"/>
    <property type="match status" value="1"/>
</dbReference>